<proteinExistence type="predicted"/>
<protein>
    <submittedName>
        <fullName evidence="5">AraC family transcriptional regulator</fullName>
    </submittedName>
</protein>
<dbReference type="RefSeq" id="WP_188176102.1">
    <property type="nucleotide sequence ID" value="NZ_JACVVD010000007.1"/>
</dbReference>
<dbReference type="EMBL" id="JACVVD010000007">
    <property type="protein sequence ID" value="MBD0382304.1"/>
    <property type="molecule type" value="Genomic_DNA"/>
</dbReference>
<evidence type="ECO:0000256" key="1">
    <source>
        <dbReference type="ARBA" id="ARBA00023015"/>
    </source>
</evidence>
<keyword evidence="3" id="KW-0804">Transcription</keyword>
<dbReference type="InterPro" id="IPR009057">
    <property type="entry name" value="Homeodomain-like_sf"/>
</dbReference>
<evidence type="ECO:0000313" key="6">
    <source>
        <dbReference type="Proteomes" id="UP000650466"/>
    </source>
</evidence>
<dbReference type="PROSITE" id="PS00041">
    <property type="entry name" value="HTH_ARAC_FAMILY_1"/>
    <property type="match status" value="1"/>
</dbReference>
<dbReference type="PANTHER" id="PTHR43280:SF2">
    <property type="entry name" value="HTH-TYPE TRANSCRIPTIONAL REGULATOR EXSA"/>
    <property type="match status" value="1"/>
</dbReference>
<dbReference type="GO" id="GO:0003700">
    <property type="term" value="F:DNA-binding transcription factor activity"/>
    <property type="evidence" value="ECO:0007669"/>
    <property type="project" value="InterPro"/>
</dbReference>
<keyword evidence="1" id="KW-0805">Transcription regulation</keyword>
<evidence type="ECO:0000259" key="4">
    <source>
        <dbReference type="PROSITE" id="PS01124"/>
    </source>
</evidence>
<dbReference type="Pfam" id="PF12833">
    <property type="entry name" value="HTH_18"/>
    <property type="match status" value="1"/>
</dbReference>
<name>A0A926KUC2_9BACL</name>
<dbReference type="InterPro" id="IPR018060">
    <property type="entry name" value="HTH_AraC"/>
</dbReference>
<organism evidence="5 6">
    <name type="scientific">Paenibacillus sedimenti</name>
    <dbReference type="NCBI Taxonomy" id="2770274"/>
    <lineage>
        <taxon>Bacteria</taxon>
        <taxon>Bacillati</taxon>
        <taxon>Bacillota</taxon>
        <taxon>Bacilli</taxon>
        <taxon>Bacillales</taxon>
        <taxon>Paenibacillaceae</taxon>
        <taxon>Paenibacillus</taxon>
    </lineage>
</organism>
<dbReference type="InterPro" id="IPR037923">
    <property type="entry name" value="HTH-like"/>
</dbReference>
<evidence type="ECO:0000256" key="2">
    <source>
        <dbReference type="ARBA" id="ARBA00023125"/>
    </source>
</evidence>
<keyword evidence="2" id="KW-0238">DNA-binding</keyword>
<dbReference type="InterPro" id="IPR018062">
    <property type="entry name" value="HTH_AraC-typ_CS"/>
</dbReference>
<dbReference type="Gene3D" id="1.10.10.60">
    <property type="entry name" value="Homeodomain-like"/>
    <property type="match status" value="2"/>
</dbReference>
<accession>A0A926KUC2</accession>
<evidence type="ECO:0000256" key="3">
    <source>
        <dbReference type="ARBA" id="ARBA00023163"/>
    </source>
</evidence>
<dbReference type="PROSITE" id="PS01124">
    <property type="entry name" value="HTH_ARAC_FAMILY_2"/>
    <property type="match status" value="1"/>
</dbReference>
<dbReference type="Pfam" id="PF02311">
    <property type="entry name" value="AraC_binding"/>
    <property type="match status" value="1"/>
</dbReference>
<dbReference type="AlphaFoldDB" id="A0A926KUC2"/>
<dbReference type="PANTHER" id="PTHR43280">
    <property type="entry name" value="ARAC-FAMILY TRANSCRIPTIONAL REGULATOR"/>
    <property type="match status" value="1"/>
</dbReference>
<comment type="caution">
    <text evidence="5">The sequence shown here is derived from an EMBL/GenBank/DDBJ whole genome shotgun (WGS) entry which is preliminary data.</text>
</comment>
<keyword evidence="6" id="KW-1185">Reference proteome</keyword>
<evidence type="ECO:0000313" key="5">
    <source>
        <dbReference type="EMBL" id="MBD0382304.1"/>
    </source>
</evidence>
<dbReference type="InterPro" id="IPR003313">
    <property type="entry name" value="AraC-bd"/>
</dbReference>
<dbReference type="SUPFAM" id="SSF51215">
    <property type="entry name" value="Regulatory protein AraC"/>
    <property type="match status" value="1"/>
</dbReference>
<reference evidence="5" key="1">
    <citation type="submission" date="2020-09" db="EMBL/GenBank/DDBJ databases">
        <title>Draft Genome Sequence of Paenibacillus sp. WST5.</title>
        <authorList>
            <person name="Bao Z."/>
        </authorList>
    </citation>
    <scope>NUCLEOTIDE SEQUENCE</scope>
    <source>
        <strain evidence="5">WST5</strain>
    </source>
</reference>
<dbReference type="Proteomes" id="UP000650466">
    <property type="component" value="Unassembled WGS sequence"/>
</dbReference>
<feature type="domain" description="HTH araC/xylS-type" evidence="4">
    <location>
        <begin position="178"/>
        <end position="276"/>
    </location>
</feature>
<sequence>MTAILHARSKSYFWKGKGALSIKTFRNGRAFYHTGRGHFAVAEGSYLLLNHGQEYTITIESEVPIESFCIFFPENLVEEVYRSLAASNEQLLDDPFAPKQTTIDFVEKTYSYDEWIAPALSQLRAEYTNKQEDSAWLEEMLYEIAQNLLQVHRQVNKDMMKLQSLKASTREELFKRLHVCHDFISAYYDQPITLAEMARAACLSPNHLLRSYKQLFGMSPGQFLTEMRLKEAKTLLLRTDKSVTDICLEVGFQSVSSFSGLFAKRFASPPSQFRQKK</sequence>
<gene>
    <name evidence="5" type="ORF">ICC18_19490</name>
</gene>
<dbReference type="SUPFAM" id="SSF46689">
    <property type="entry name" value="Homeodomain-like"/>
    <property type="match status" value="2"/>
</dbReference>
<dbReference type="GO" id="GO:0043565">
    <property type="term" value="F:sequence-specific DNA binding"/>
    <property type="evidence" value="ECO:0007669"/>
    <property type="project" value="InterPro"/>
</dbReference>
<dbReference type="SMART" id="SM00342">
    <property type="entry name" value="HTH_ARAC"/>
    <property type="match status" value="1"/>
</dbReference>